<dbReference type="Gene3D" id="1.10.10.60">
    <property type="entry name" value="Homeodomain-like"/>
    <property type="match status" value="1"/>
</dbReference>
<dbReference type="SMART" id="SM00717">
    <property type="entry name" value="SANT"/>
    <property type="match status" value="1"/>
</dbReference>
<feature type="domain" description="SANT" evidence="7">
    <location>
        <begin position="79"/>
        <end position="131"/>
    </location>
</feature>
<name>A0A6T6NU90_9RHOD</name>
<dbReference type="InterPro" id="IPR036388">
    <property type="entry name" value="WH-like_DNA-bd_sf"/>
</dbReference>
<dbReference type="SUPFAM" id="SSF46689">
    <property type="entry name" value="Homeodomain-like"/>
    <property type="match status" value="2"/>
</dbReference>
<accession>A0A6T6NU90</accession>
<dbReference type="PANTHER" id="PTHR12374">
    <property type="entry name" value="TRANSCRIPTIONAL ADAPTOR 2 ADA2 -RELATED"/>
    <property type="match status" value="1"/>
</dbReference>
<organism evidence="9">
    <name type="scientific">Rhodosorus marinus</name>
    <dbReference type="NCBI Taxonomy" id="101924"/>
    <lineage>
        <taxon>Eukaryota</taxon>
        <taxon>Rhodophyta</taxon>
        <taxon>Stylonematophyceae</taxon>
        <taxon>Stylonematales</taxon>
        <taxon>Stylonemataceae</taxon>
        <taxon>Rhodosorus</taxon>
    </lineage>
</organism>
<dbReference type="GO" id="GO:0008270">
    <property type="term" value="F:zinc ion binding"/>
    <property type="evidence" value="ECO:0007669"/>
    <property type="project" value="UniProtKB-KW"/>
</dbReference>
<dbReference type="GO" id="GO:0005634">
    <property type="term" value="C:nucleus"/>
    <property type="evidence" value="ECO:0007669"/>
    <property type="project" value="UniProtKB-SubCell"/>
</dbReference>
<keyword evidence="1" id="KW-0479">Metal-binding</keyword>
<dbReference type="PROSITE" id="PS51293">
    <property type="entry name" value="SANT"/>
    <property type="match status" value="1"/>
</dbReference>
<dbReference type="CDD" id="cd00167">
    <property type="entry name" value="SANT"/>
    <property type="match status" value="1"/>
</dbReference>
<dbReference type="Pfam" id="PF25299">
    <property type="entry name" value="ZZ_ADA2"/>
    <property type="match status" value="1"/>
</dbReference>
<feature type="compositionally biased region" description="Basic and acidic residues" evidence="5">
    <location>
        <begin position="139"/>
        <end position="150"/>
    </location>
</feature>
<keyword evidence="3" id="KW-0862">Zinc</keyword>
<dbReference type="AlphaFoldDB" id="A0A6T6NU90"/>
<dbReference type="PIRSF" id="PIRSF025024">
    <property type="entry name" value="Transcriptional_adaptor_2"/>
    <property type="match status" value="1"/>
</dbReference>
<dbReference type="Pfam" id="PF22941">
    <property type="entry name" value="TADA2A-like_3rd"/>
    <property type="match status" value="1"/>
</dbReference>
<dbReference type="EMBL" id="HBEK01019433">
    <property type="protein sequence ID" value="CAD8400577.1"/>
    <property type="molecule type" value="Transcribed_RNA"/>
</dbReference>
<keyword evidence="4" id="KW-0805">Transcription regulation</keyword>
<evidence type="ECO:0000256" key="5">
    <source>
        <dbReference type="SAM" id="MobiDB-lite"/>
    </source>
</evidence>
<dbReference type="InterPro" id="IPR017884">
    <property type="entry name" value="SANT_dom"/>
</dbReference>
<evidence type="ECO:0000256" key="4">
    <source>
        <dbReference type="PIRNR" id="PIRNR025024"/>
    </source>
</evidence>
<evidence type="ECO:0000313" key="9">
    <source>
        <dbReference type="EMBL" id="CAD8400593.1"/>
    </source>
</evidence>
<gene>
    <name evidence="8" type="ORF">RMAR0315_LOCUS10573</name>
    <name evidence="9" type="ORF">RMAR0315_LOCUS10589</name>
</gene>
<dbReference type="Gene3D" id="1.10.10.10">
    <property type="entry name" value="Winged helix-like DNA-binding domain superfamily/Winged helix DNA-binding domain"/>
    <property type="match status" value="1"/>
</dbReference>
<dbReference type="InterPro" id="IPR000433">
    <property type="entry name" value="Znf_ZZ"/>
</dbReference>
<evidence type="ECO:0000259" key="7">
    <source>
        <dbReference type="PROSITE" id="PS51293"/>
    </source>
</evidence>
<dbReference type="InterPro" id="IPR001005">
    <property type="entry name" value="SANT/Myb"/>
</dbReference>
<feature type="domain" description="Myb-like" evidence="6">
    <location>
        <begin position="84"/>
        <end position="127"/>
    </location>
</feature>
<keyword evidence="2" id="KW-0863">Zinc-finger</keyword>
<dbReference type="PROSITE" id="PS50090">
    <property type="entry name" value="MYB_LIKE"/>
    <property type="match status" value="1"/>
</dbReference>
<comment type="subcellular location">
    <subcellularLocation>
        <location evidence="4">Nucleus</location>
    </subcellularLocation>
</comment>
<feature type="region of interest" description="Disordered" evidence="5">
    <location>
        <begin position="1"/>
        <end position="21"/>
    </location>
</feature>
<feature type="region of interest" description="Disordered" evidence="5">
    <location>
        <begin position="137"/>
        <end position="175"/>
    </location>
</feature>
<dbReference type="GO" id="GO:0006357">
    <property type="term" value="P:regulation of transcription by RNA polymerase II"/>
    <property type="evidence" value="ECO:0007669"/>
    <property type="project" value="InterPro"/>
</dbReference>
<dbReference type="EMBL" id="HBEK01019455">
    <property type="protein sequence ID" value="CAD8400593.1"/>
    <property type="molecule type" value="Transcribed_RNA"/>
</dbReference>
<evidence type="ECO:0000313" key="8">
    <source>
        <dbReference type="EMBL" id="CAD8400577.1"/>
    </source>
</evidence>
<proteinExistence type="predicted"/>
<dbReference type="InterPro" id="IPR009057">
    <property type="entry name" value="Homeodomain-like_sf"/>
</dbReference>
<dbReference type="GO" id="GO:0006338">
    <property type="term" value="P:chromatin remodeling"/>
    <property type="evidence" value="ECO:0007669"/>
    <property type="project" value="TreeGrafter"/>
</dbReference>
<dbReference type="InterPro" id="IPR016827">
    <property type="entry name" value="Ada2/TADA2"/>
</dbReference>
<dbReference type="PANTHER" id="PTHR12374:SF20">
    <property type="entry name" value="TRANSCRIPTIONAL ADAPTER 2-ALPHA"/>
    <property type="match status" value="1"/>
</dbReference>
<evidence type="ECO:0000256" key="1">
    <source>
        <dbReference type="ARBA" id="ARBA00022723"/>
    </source>
</evidence>
<dbReference type="Pfam" id="PF00249">
    <property type="entry name" value="Myb_DNA-binding"/>
    <property type="match status" value="1"/>
</dbReference>
<dbReference type="GO" id="GO:0003682">
    <property type="term" value="F:chromatin binding"/>
    <property type="evidence" value="ECO:0007669"/>
    <property type="project" value="TreeGrafter"/>
</dbReference>
<keyword evidence="4" id="KW-0804">Transcription</keyword>
<dbReference type="InterPro" id="IPR055141">
    <property type="entry name" value="TADA2A_B-like_dom"/>
</dbReference>
<evidence type="ECO:0000256" key="2">
    <source>
        <dbReference type="ARBA" id="ARBA00022771"/>
    </source>
</evidence>
<protein>
    <recommendedName>
        <fullName evidence="4">Transcriptional adapter</fullName>
    </recommendedName>
</protein>
<evidence type="ECO:0000256" key="3">
    <source>
        <dbReference type="ARBA" id="ARBA00022833"/>
    </source>
</evidence>
<keyword evidence="4" id="KW-0539">Nucleus</keyword>
<reference evidence="9" key="1">
    <citation type="submission" date="2021-01" db="EMBL/GenBank/DDBJ databases">
        <authorList>
            <person name="Corre E."/>
            <person name="Pelletier E."/>
            <person name="Niang G."/>
            <person name="Scheremetjew M."/>
            <person name="Finn R."/>
            <person name="Kale V."/>
            <person name="Holt S."/>
            <person name="Cochrane G."/>
            <person name="Meng A."/>
            <person name="Brown T."/>
            <person name="Cohen L."/>
        </authorList>
    </citation>
    <scope>NUCLEOTIDE SEQUENCE</scope>
    <source>
        <strain evidence="9">UTEX LB 2760</strain>
    </source>
</reference>
<dbReference type="GO" id="GO:0003713">
    <property type="term" value="F:transcription coactivator activity"/>
    <property type="evidence" value="ECO:0007669"/>
    <property type="project" value="InterPro"/>
</dbReference>
<sequence length="492" mass="56006">MVEPDSTEVGTRKRRRSDSGTNPGCAYCRRCLRGVAYIQCHECSPKVGRYCVDCFSVAAHVLPHEPDHSYRVVSFDHVVFADGWNAPEELLLLDALLEYGVGNWEEVAEVVGTKTRDECSEHYETVYMEADTFPLPRDMGQKKATGERKVKGTQSKVEELGEPLDGSTDSTKHGKLGVHHELSGYYPNRQDFDVEWDDSAEAYLADVSIDPGDTDHEKDLKLRLIDIYQRRLNERELVKAHVFERGLLDFDNLRGKERRMHKEERALSSSLQVFSRLQSQEEHEVFTNAMMYEHHLLARLFELAHYRSQGLKTVKEADVYEADRRRRVSELQLRKAKEPAYRTGLKSYSRGARYLHREKHSKEIPSPAVPARSPGLKEQHLKDKQNKGIGNKLQHSLTKGVEPPLDIAGLPGYEELQPKEREICSLLRIHPQTYADVKYEALEACRELARSDRASTTCEIQVNLSAGKKEKPFSISAAVVTSENEAQSNGRN</sequence>
<evidence type="ECO:0000259" key="6">
    <source>
        <dbReference type="PROSITE" id="PS50090"/>
    </source>
</evidence>